<protein>
    <submittedName>
        <fullName evidence="1">Uncharacterized protein</fullName>
    </submittedName>
</protein>
<accession>A0A175YKJ9</accession>
<dbReference type="Gene3D" id="2.120.10.80">
    <property type="entry name" value="Kelch-type beta propeller"/>
    <property type="match status" value="1"/>
</dbReference>
<dbReference type="Gramene" id="KZM84246">
    <property type="protein sequence ID" value="KZM84246"/>
    <property type="gene ID" value="DCAR_028460"/>
</dbReference>
<dbReference type="InterPro" id="IPR015915">
    <property type="entry name" value="Kelch-typ_b-propeller"/>
</dbReference>
<dbReference type="SUPFAM" id="SSF117281">
    <property type="entry name" value="Kelch motif"/>
    <property type="match status" value="1"/>
</dbReference>
<evidence type="ECO:0000313" key="1">
    <source>
        <dbReference type="EMBL" id="WOH15736.1"/>
    </source>
</evidence>
<reference evidence="1" key="1">
    <citation type="journal article" date="2016" name="Nat. Genet.">
        <title>A high-quality carrot genome assembly provides new insights into carotenoid accumulation and asterid genome evolution.</title>
        <authorList>
            <person name="Iorizzo M."/>
            <person name="Ellison S."/>
            <person name="Senalik D."/>
            <person name="Zeng P."/>
            <person name="Satapoomin P."/>
            <person name="Huang J."/>
            <person name="Bowman M."/>
            <person name="Iovene M."/>
            <person name="Sanseverino W."/>
            <person name="Cavagnaro P."/>
            <person name="Yildiz M."/>
            <person name="Macko-Podgorni A."/>
            <person name="Moranska E."/>
            <person name="Grzebelus E."/>
            <person name="Grzebelus D."/>
            <person name="Ashrafi H."/>
            <person name="Zheng Z."/>
            <person name="Cheng S."/>
            <person name="Spooner D."/>
            <person name="Van Deynze A."/>
            <person name="Simon P."/>
        </authorList>
    </citation>
    <scope>NUCLEOTIDE SEQUENCE</scope>
    <source>
        <tissue evidence="1">Leaf</tissue>
    </source>
</reference>
<dbReference type="OMA" id="AKTHIGE"/>
<dbReference type="EMBL" id="CP093351">
    <property type="protein sequence ID" value="WOH15736.1"/>
    <property type="molecule type" value="Genomic_DNA"/>
</dbReference>
<keyword evidence="2" id="KW-1185">Reference proteome</keyword>
<dbReference type="Proteomes" id="UP000077755">
    <property type="component" value="Chromosome 9"/>
</dbReference>
<reference evidence="1" key="2">
    <citation type="submission" date="2022-03" db="EMBL/GenBank/DDBJ databases">
        <title>Draft title - Genomic analysis of global carrot germplasm unveils the trajectory of domestication and the origin of high carotenoid orange carrot.</title>
        <authorList>
            <person name="Iorizzo M."/>
            <person name="Ellison S."/>
            <person name="Senalik D."/>
            <person name="Macko-Podgorni A."/>
            <person name="Grzebelus D."/>
            <person name="Bostan H."/>
            <person name="Rolling W."/>
            <person name="Curaba J."/>
            <person name="Simon P."/>
        </authorList>
    </citation>
    <scope>NUCLEOTIDE SEQUENCE</scope>
    <source>
        <tissue evidence="1">Leaf</tissue>
    </source>
</reference>
<sequence>MEEKKRSLILAQVVVGEKRSDYYVFDLEADEVLKTEIQSLLDQGQGDMVKLGGMMYNIGGLRRIDECPPLDVIPCAEGDHHVHLGVSCLDLKNFDDAPLSSNKWRWNDIPPMKEFRIYPSCASLDGKLYAFYCLSAKTHIGEVFDPSLGRWEPLPPPPEEIPAGGSLLVSPRVISDEKRHRILVHFDTTHSLYAYYPDFHSWDCLVQYFSPWYPATIALVDDVLFFHIYERRDCLAAFDLLSNSWLKVKYSSNFPAWDMSFNEWQNILHLGDGILCLANSCASFSPPPVHTNIRFVKLRLQRISSQHLLLVTFVSSQCFRFQGYLRANSFFLL</sequence>
<organism evidence="1 2">
    <name type="scientific">Daucus carota subsp. sativus</name>
    <name type="common">Carrot</name>
    <dbReference type="NCBI Taxonomy" id="79200"/>
    <lineage>
        <taxon>Eukaryota</taxon>
        <taxon>Viridiplantae</taxon>
        <taxon>Streptophyta</taxon>
        <taxon>Embryophyta</taxon>
        <taxon>Tracheophyta</taxon>
        <taxon>Spermatophyta</taxon>
        <taxon>Magnoliopsida</taxon>
        <taxon>eudicotyledons</taxon>
        <taxon>Gunneridae</taxon>
        <taxon>Pentapetalae</taxon>
        <taxon>asterids</taxon>
        <taxon>campanulids</taxon>
        <taxon>Apiales</taxon>
        <taxon>Apiaceae</taxon>
        <taxon>Apioideae</taxon>
        <taxon>Scandiceae</taxon>
        <taxon>Daucinae</taxon>
        <taxon>Daucus</taxon>
        <taxon>Daucus sect. Daucus</taxon>
    </lineage>
</organism>
<gene>
    <name evidence="1" type="ORF">DCAR_0935280</name>
</gene>
<evidence type="ECO:0000313" key="2">
    <source>
        <dbReference type="Proteomes" id="UP000077755"/>
    </source>
</evidence>
<name>A0A175YKJ9_DAUCS</name>
<dbReference type="AlphaFoldDB" id="A0A175YKJ9"/>
<proteinExistence type="predicted"/>